<reference evidence="1" key="1">
    <citation type="journal article" date="2020" name="mSystems">
        <title>Genome- and Community-Level Interaction Insights into Carbon Utilization and Element Cycling Functions of Hydrothermarchaeota in Hydrothermal Sediment.</title>
        <authorList>
            <person name="Zhou Z."/>
            <person name="Liu Y."/>
            <person name="Xu W."/>
            <person name="Pan J."/>
            <person name="Luo Z.H."/>
            <person name="Li M."/>
        </authorList>
    </citation>
    <scope>NUCLEOTIDE SEQUENCE [LARGE SCALE GENOMIC DNA]</scope>
    <source>
        <strain evidence="1">SpSt-258</strain>
    </source>
</reference>
<accession>A0A7V1EJ02</accession>
<sequence>MGWLHATATRNITPKFRVHATTGVSYHHYYKLWRKDPLPRLEVERTDAFSPDLWFGLDYKYNRMFRFLGIVLYGNSFGFWDQVPRKLQLIAGVNMAPFPDSWWGVFRRMRFDIGVFNTYFLEVEKEQGWFPALYLYWQFQLF</sequence>
<gene>
    <name evidence="1" type="ORF">ENP86_11350</name>
</gene>
<dbReference type="EMBL" id="DSKY01000022">
    <property type="protein sequence ID" value="HDY60121.1"/>
    <property type="molecule type" value="Genomic_DNA"/>
</dbReference>
<dbReference type="AlphaFoldDB" id="A0A7V1EJ02"/>
<name>A0A7V1EJ02_UNCW3</name>
<comment type="caution">
    <text evidence="1">The sequence shown here is derived from an EMBL/GenBank/DDBJ whole genome shotgun (WGS) entry which is preliminary data.</text>
</comment>
<organism evidence="1">
    <name type="scientific">candidate division WOR-3 bacterium</name>
    <dbReference type="NCBI Taxonomy" id="2052148"/>
    <lineage>
        <taxon>Bacteria</taxon>
        <taxon>Bacteria division WOR-3</taxon>
    </lineage>
</organism>
<evidence type="ECO:0000313" key="1">
    <source>
        <dbReference type="EMBL" id="HDY60121.1"/>
    </source>
</evidence>
<protein>
    <submittedName>
        <fullName evidence="1">Uncharacterized protein</fullName>
    </submittedName>
</protein>
<proteinExistence type="predicted"/>